<evidence type="ECO:0000313" key="1">
    <source>
        <dbReference type="EMBL" id="KAG0429019.1"/>
    </source>
</evidence>
<proteinExistence type="predicted"/>
<sequence length="502" mass="56879">MDNRLQHMLMAYRSIYRRWKETKKKYPKLRRWAAKLISEIEEYAQQLNQQQWQQMCDELQGRLQTKRPWSLFRYMMAPDDTKLEKRKLLTKLVRELDGGDIYARLRSLYLESPQPATPLPTASTCVPQELRAQRGWDCRLVHAFVLSRIMYAAPYMNLNEGTIKTLDTIIRKAFKTALGLATCTPNDALEQLGLHNTFEEMRLAQRTAQEQRLSKTATGLITLQRIGVKQSKKEVGQKPILATWHRALRVIPLPKNTNSARDQGRREARARALDTLHNGQEHVYHADAGTYPSEENKCVVAVYNVNCTTTASVRASNVDEAKEAAIALALNLAAAKGHHATITSHSRSAIMNLSNGKAGPAARNQLLKTTPKEEASYSLTWVPGHSGHSGNEGAHSLVVRAQTIRTNGGRGIPTTDGDHDYGASPLTRGPVNYNEILRNLRIRRKIMGEPHKKLTRLQESTWRRLQLRNSLTPRTLSRSWPDLFKENCEECGFADGSWGHTY</sequence>
<keyword evidence="2" id="KW-1185">Reference proteome</keyword>
<dbReference type="Proteomes" id="UP000805193">
    <property type="component" value="Unassembled WGS sequence"/>
</dbReference>
<organism evidence="1 2">
    <name type="scientific">Ixodes persulcatus</name>
    <name type="common">Taiga tick</name>
    <dbReference type="NCBI Taxonomy" id="34615"/>
    <lineage>
        <taxon>Eukaryota</taxon>
        <taxon>Metazoa</taxon>
        <taxon>Ecdysozoa</taxon>
        <taxon>Arthropoda</taxon>
        <taxon>Chelicerata</taxon>
        <taxon>Arachnida</taxon>
        <taxon>Acari</taxon>
        <taxon>Parasitiformes</taxon>
        <taxon>Ixodida</taxon>
        <taxon>Ixodoidea</taxon>
        <taxon>Ixodidae</taxon>
        <taxon>Ixodinae</taxon>
        <taxon>Ixodes</taxon>
    </lineage>
</organism>
<accession>A0AC60Q5X2</accession>
<name>A0AC60Q5X2_IXOPE</name>
<dbReference type="EMBL" id="JABSTQ010009452">
    <property type="protein sequence ID" value="KAG0429019.1"/>
    <property type="molecule type" value="Genomic_DNA"/>
</dbReference>
<reference evidence="1 2" key="1">
    <citation type="journal article" date="2020" name="Cell">
        <title>Large-Scale Comparative Analyses of Tick Genomes Elucidate Their Genetic Diversity and Vector Capacities.</title>
        <authorList>
            <consortium name="Tick Genome and Microbiome Consortium (TIGMIC)"/>
            <person name="Jia N."/>
            <person name="Wang J."/>
            <person name="Shi W."/>
            <person name="Du L."/>
            <person name="Sun Y."/>
            <person name="Zhan W."/>
            <person name="Jiang J.F."/>
            <person name="Wang Q."/>
            <person name="Zhang B."/>
            <person name="Ji P."/>
            <person name="Bell-Sakyi L."/>
            <person name="Cui X.M."/>
            <person name="Yuan T.T."/>
            <person name="Jiang B.G."/>
            <person name="Yang W.F."/>
            <person name="Lam T.T."/>
            <person name="Chang Q.C."/>
            <person name="Ding S.J."/>
            <person name="Wang X.J."/>
            <person name="Zhu J.G."/>
            <person name="Ruan X.D."/>
            <person name="Zhao L."/>
            <person name="Wei J.T."/>
            <person name="Ye R.Z."/>
            <person name="Que T.C."/>
            <person name="Du C.H."/>
            <person name="Zhou Y.H."/>
            <person name="Cheng J.X."/>
            <person name="Dai P.F."/>
            <person name="Guo W.B."/>
            <person name="Han X.H."/>
            <person name="Huang E.J."/>
            <person name="Li L.F."/>
            <person name="Wei W."/>
            <person name="Gao Y.C."/>
            <person name="Liu J.Z."/>
            <person name="Shao H.Z."/>
            <person name="Wang X."/>
            <person name="Wang C.C."/>
            <person name="Yang T.C."/>
            <person name="Huo Q.B."/>
            <person name="Li W."/>
            <person name="Chen H.Y."/>
            <person name="Chen S.E."/>
            <person name="Zhou L.G."/>
            <person name="Ni X.B."/>
            <person name="Tian J.H."/>
            <person name="Sheng Y."/>
            <person name="Liu T."/>
            <person name="Pan Y.S."/>
            <person name="Xia L.Y."/>
            <person name="Li J."/>
            <person name="Zhao F."/>
            <person name="Cao W.C."/>
        </authorList>
    </citation>
    <scope>NUCLEOTIDE SEQUENCE [LARGE SCALE GENOMIC DNA]</scope>
    <source>
        <strain evidence="1">Iper-2018</strain>
    </source>
</reference>
<protein>
    <submittedName>
        <fullName evidence="1">Uncharacterized protein</fullName>
    </submittedName>
</protein>
<comment type="caution">
    <text evidence="1">The sequence shown here is derived from an EMBL/GenBank/DDBJ whole genome shotgun (WGS) entry which is preliminary data.</text>
</comment>
<evidence type="ECO:0000313" key="2">
    <source>
        <dbReference type="Proteomes" id="UP000805193"/>
    </source>
</evidence>
<gene>
    <name evidence="1" type="ORF">HPB47_024019</name>
</gene>